<keyword evidence="2" id="KW-1185">Reference proteome</keyword>
<gene>
    <name evidence="1" type="ORF">CUS_5639</name>
</gene>
<protein>
    <submittedName>
        <fullName evidence="1">Uncharacterized protein</fullName>
    </submittedName>
</protein>
<evidence type="ECO:0000313" key="2">
    <source>
        <dbReference type="Proteomes" id="UP000004259"/>
    </source>
</evidence>
<dbReference type="Proteomes" id="UP000004259">
    <property type="component" value="Unassembled WGS sequence"/>
</dbReference>
<organism evidence="1 2">
    <name type="scientific">Ruminococcus albus 8</name>
    <dbReference type="NCBI Taxonomy" id="246199"/>
    <lineage>
        <taxon>Bacteria</taxon>
        <taxon>Bacillati</taxon>
        <taxon>Bacillota</taxon>
        <taxon>Clostridia</taxon>
        <taxon>Eubacteriales</taxon>
        <taxon>Oscillospiraceae</taxon>
        <taxon>Ruminococcus</taxon>
    </lineage>
</organism>
<evidence type="ECO:0000313" key="1">
    <source>
        <dbReference type="EMBL" id="EGC04288.1"/>
    </source>
</evidence>
<proteinExistence type="predicted"/>
<sequence length="55" mass="6082">MTAEEWLENFEPAEDDSLAALNLTLSAAAVSKFKLSAQQQQISQKELMEKLIGTL</sequence>
<dbReference type="AlphaFoldDB" id="E9S8Z4"/>
<comment type="caution">
    <text evidence="1">The sequence shown here is derived from an EMBL/GenBank/DDBJ whole genome shotgun (WGS) entry which is preliminary data.</text>
</comment>
<dbReference type="EMBL" id="ADKM02000031">
    <property type="protein sequence ID" value="EGC04288.1"/>
    <property type="molecule type" value="Genomic_DNA"/>
</dbReference>
<reference evidence="1 2" key="1">
    <citation type="submission" date="2011-02" db="EMBL/GenBank/DDBJ databases">
        <authorList>
            <person name="Nelson K.E."/>
            <person name="Sutton G."/>
            <person name="Torralba M."/>
            <person name="Durkin S."/>
            <person name="Harkins D."/>
            <person name="Montgomery R."/>
            <person name="Ziemer C."/>
            <person name="Klaassens E."/>
            <person name="Ocuiv P."/>
            <person name="Morrison M."/>
        </authorList>
    </citation>
    <scope>NUCLEOTIDE SEQUENCE [LARGE SCALE GENOMIC DNA]</scope>
    <source>
        <strain evidence="1 2">8</strain>
    </source>
</reference>
<accession>E9S8Z4</accession>
<name>E9S8Z4_RUMAL</name>